<comment type="subcellular location">
    <subcellularLocation>
        <location evidence="1 9">Cell membrane</location>
        <topology evidence="1 9">Multi-pass membrane protein</topology>
    </subcellularLocation>
</comment>
<dbReference type="PANTHER" id="PTHR43386:SF1">
    <property type="entry name" value="D,D-DIPEPTIDE TRANSPORT SYSTEM PERMEASE PROTEIN DDPC-RELATED"/>
    <property type="match status" value="1"/>
</dbReference>
<dbReference type="EMBL" id="CP018911">
    <property type="protein sequence ID" value="AZU03286.1"/>
    <property type="molecule type" value="Genomic_DNA"/>
</dbReference>
<dbReference type="Gene3D" id="1.10.3720.10">
    <property type="entry name" value="MetI-like"/>
    <property type="match status" value="1"/>
</dbReference>
<evidence type="ECO:0000256" key="5">
    <source>
        <dbReference type="ARBA" id="ARBA00022856"/>
    </source>
</evidence>
<evidence type="ECO:0000256" key="6">
    <source>
        <dbReference type="ARBA" id="ARBA00022927"/>
    </source>
</evidence>
<dbReference type="Proteomes" id="UP000286954">
    <property type="component" value="Chromosome"/>
</dbReference>
<evidence type="ECO:0000313" key="12">
    <source>
        <dbReference type="Proteomes" id="UP000286954"/>
    </source>
</evidence>
<evidence type="ECO:0000256" key="1">
    <source>
        <dbReference type="ARBA" id="ARBA00004651"/>
    </source>
</evidence>
<keyword evidence="5" id="KW-0571">Peptide transport</keyword>
<keyword evidence="3" id="KW-1003">Cell membrane</keyword>
<keyword evidence="4 9" id="KW-0812">Transmembrane</keyword>
<keyword evidence="7 9" id="KW-1133">Transmembrane helix</keyword>
<feature type="transmembrane region" description="Helical" evidence="9">
    <location>
        <begin position="243"/>
        <end position="262"/>
    </location>
</feature>
<dbReference type="CDD" id="cd06261">
    <property type="entry name" value="TM_PBP2"/>
    <property type="match status" value="1"/>
</dbReference>
<dbReference type="GO" id="GO:0055085">
    <property type="term" value="P:transmembrane transport"/>
    <property type="evidence" value="ECO:0007669"/>
    <property type="project" value="InterPro"/>
</dbReference>
<dbReference type="InterPro" id="IPR050366">
    <property type="entry name" value="BP-dependent_transpt_permease"/>
</dbReference>
<reference evidence="11 12" key="1">
    <citation type="submission" date="2016-12" db="EMBL/GenBank/DDBJ databases">
        <title>The genome of dimorphic prosthecate Glycocaulis alkaliphilus 6b-8t, isolated from crude oil dictates its adaptability in petroleum environments.</title>
        <authorList>
            <person name="Wu X.-L."/>
            <person name="Geng S."/>
        </authorList>
    </citation>
    <scope>NUCLEOTIDE SEQUENCE [LARGE SCALE GENOMIC DNA]</scope>
    <source>
        <strain evidence="11 12">6B-8</strain>
    </source>
</reference>
<keyword evidence="8 9" id="KW-0472">Membrane</keyword>
<dbReference type="GO" id="GO:0005886">
    <property type="term" value="C:plasma membrane"/>
    <property type="evidence" value="ECO:0007669"/>
    <property type="project" value="UniProtKB-SubCell"/>
</dbReference>
<evidence type="ECO:0000256" key="2">
    <source>
        <dbReference type="ARBA" id="ARBA00022448"/>
    </source>
</evidence>
<dbReference type="InterPro" id="IPR000515">
    <property type="entry name" value="MetI-like"/>
</dbReference>
<dbReference type="Pfam" id="PF00528">
    <property type="entry name" value="BPD_transp_1"/>
    <property type="match status" value="1"/>
</dbReference>
<evidence type="ECO:0000259" key="10">
    <source>
        <dbReference type="PROSITE" id="PS50928"/>
    </source>
</evidence>
<dbReference type="PANTHER" id="PTHR43386">
    <property type="entry name" value="OLIGOPEPTIDE TRANSPORT SYSTEM PERMEASE PROTEIN APPC"/>
    <property type="match status" value="1"/>
</dbReference>
<feature type="transmembrane region" description="Helical" evidence="9">
    <location>
        <begin position="111"/>
        <end position="131"/>
    </location>
</feature>
<name>A0A3T0E7V0_9PROT</name>
<feature type="transmembrane region" description="Helical" evidence="9">
    <location>
        <begin position="75"/>
        <end position="99"/>
    </location>
</feature>
<dbReference type="KEGG" id="gak:X907_0742"/>
<keyword evidence="6" id="KW-0653">Protein transport</keyword>
<evidence type="ECO:0000256" key="3">
    <source>
        <dbReference type="ARBA" id="ARBA00022475"/>
    </source>
</evidence>
<dbReference type="InterPro" id="IPR035906">
    <property type="entry name" value="MetI-like_sf"/>
</dbReference>
<evidence type="ECO:0000256" key="7">
    <source>
        <dbReference type="ARBA" id="ARBA00022989"/>
    </source>
</evidence>
<protein>
    <submittedName>
        <fullName evidence="11">Binding-protein-dependent transport systems inner membrane component</fullName>
    </submittedName>
</protein>
<feature type="transmembrane region" description="Helical" evidence="9">
    <location>
        <begin position="182"/>
        <end position="201"/>
    </location>
</feature>
<dbReference type="GO" id="GO:0015833">
    <property type="term" value="P:peptide transport"/>
    <property type="evidence" value="ECO:0007669"/>
    <property type="project" value="UniProtKB-KW"/>
</dbReference>
<dbReference type="SUPFAM" id="SSF161098">
    <property type="entry name" value="MetI-like"/>
    <property type="match status" value="1"/>
</dbReference>
<feature type="domain" description="ABC transmembrane type-1" evidence="10">
    <location>
        <begin position="73"/>
        <end position="263"/>
    </location>
</feature>
<keyword evidence="2 9" id="KW-0813">Transport</keyword>
<evidence type="ECO:0000256" key="8">
    <source>
        <dbReference type="ARBA" id="ARBA00023136"/>
    </source>
</evidence>
<dbReference type="GO" id="GO:0015031">
    <property type="term" value="P:protein transport"/>
    <property type="evidence" value="ECO:0007669"/>
    <property type="project" value="UniProtKB-KW"/>
</dbReference>
<accession>A0A3T0E7V0</accession>
<dbReference type="PROSITE" id="PS50928">
    <property type="entry name" value="ABC_TM1"/>
    <property type="match status" value="1"/>
</dbReference>
<comment type="similarity">
    <text evidence="9">Belongs to the binding-protein-dependent transport system permease family.</text>
</comment>
<organism evidence="11 12">
    <name type="scientific">Glycocaulis alkaliphilus</name>
    <dbReference type="NCBI Taxonomy" id="1434191"/>
    <lineage>
        <taxon>Bacteria</taxon>
        <taxon>Pseudomonadati</taxon>
        <taxon>Pseudomonadota</taxon>
        <taxon>Alphaproteobacteria</taxon>
        <taxon>Maricaulales</taxon>
        <taxon>Maricaulaceae</taxon>
        <taxon>Glycocaulis</taxon>
    </lineage>
</organism>
<sequence length="271" mass="28762">MMSSLKRVPALSILLAFAALVCLVIMVFGDALSGHDHRAMNLDLRLAPPLTGGHLLGTDELGRDVLARLLTGLRWSVATALSATFIAFVIGTTFGLVAARGQSALGGVMRLLTTFTQAFPPFVLAVTVIAVMGDAGFFSIVLTLGLVTWPVFSRVVYAEARSLFEREHVLAAEMTGMPAIRLFVRHVLPGLIPSLSVLVVFHFADMIVAESALSFLGIGAPLGAATWGAMLSESRGYMLSAPWLTLSPALAMVAIIVCAHALGQHLRNANR</sequence>
<evidence type="ECO:0000313" key="11">
    <source>
        <dbReference type="EMBL" id="AZU03286.1"/>
    </source>
</evidence>
<evidence type="ECO:0000256" key="9">
    <source>
        <dbReference type="RuleBase" id="RU363032"/>
    </source>
</evidence>
<feature type="transmembrane region" description="Helical" evidence="9">
    <location>
        <begin position="213"/>
        <end position="231"/>
    </location>
</feature>
<keyword evidence="12" id="KW-1185">Reference proteome</keyword>
<dbReference type="AlphaFoldDB" id="A0A3T0E7V0"/>
<proteinExistence type="inferred from homology"/>
<gene>
    <name evidence="11" type="ORF">X907_0742</name>
</gene>
<evidence type="ECO:0000256" key="4">
    <source>
        <dbReference type="ARBA" id="ARBA00022692"/>
    </source>
</evidence>